<evidence type="ECO:0000313" key="2">
    <source>
        <dbReference type="Proteomes" id="UP000189728"/>
    </source>
</evidence>
<evidence type="ECO:0000313" key="1">
    <source>
        <dbReference type="EMBL" id="OPA75841.1"/>
    </source>
</evidence>
<sequence length="83" mass="9790">MEKLYEILRNINDEIDYEAEEKLIDDALFSSFEILESITAFEEEFDITIPIEYVVEENFQSAKAMHKMINKLQHTTSNCLIIQ</sequence>
<dbReference type="SUPFAM" id="SSF47336">
    <property type="entry name" value="ACP-like"/>
    <property type="match status" value="1"/>
</dbReference>
<dbReference type="RefSeq" id="WP_069632713.1">
    <property type="nucleotide sequence ID" value="NZ_MCRK01000041.1"/>
</dbReference>
<comment type="caution">
    <text evidence="1">The sequence shown here is derived from an EMBL/GenBank/DDBJ whole genome shotgun (WGS) entry which is preliminary data.</text>
</comment>
<dbReference type="Proteomes" id="UP000189728">
    <property type="component" value="Unassembled WGS sequence"/>
</dbReference>
<organism evidence="1 2">
    <name type="scientific">Campylobacter pinnipediorum subsp. pinnipediorum</name>
    <dbReference type="NCBI Taxonomy" id="1660067"/>
    <lineage>
        <taxon>Bacteria</taxon>
        <taxon>Pseudomonadati</taxon>
        <taxon>Campylobacterota</taxon>
        <taxon>Epsilonproteobacteria</taxon>
        <taxon>Campylobacterales</taxon>
        <taxon>Campylobacteraceae</taxon>
        <taxon>Campylobacter</taxon>
    </lineage>
</organism>
<accession>A0AAX0L9V9</accession>
<dbReference type="InterPro" id="IPR036736">
    <property type="entry name" value="ACP-like_sf"/>
</dbReference>
<dbReference type="EMBL" id="MCRK01000041">
    <property type="protein sequence ID" value="OPA75841.1"/>
    <property type="molecule type" value="Genomic_DNA"/>
</dbReference>
<dbReference type="AlphaFoldDB" id="A0AAX0L9V9"/>
<gene>
    <name evidence="1" type="ORF">BFG04_05180</name>
</gene>
<evidence type="ECO:0008006" key="3">
    <source>
        <dbReference type="Google" id="ProtNLM"/>
    </source>
</evidence>
<dbReference type="Gene3D" id="1.10.1200.10">
    <property type="entry name" value="ACP-like"/>
    <property type="match status" value="1"/>
</dbReference>
<name>A0AAX0L9V9_9BACT</name>
<protein>
    <recommendedName>
        <fullName evidence="3">Acyl carrier protein</fullName>
    </recommendedName>
</protein>
<proteinExistence type="predicted"/>
<reference evidence="1 2" key="1">
    <citation type="submission" date="2016-08" db="EMBL/GenBank/DDBJ databases">
        <title>Campylobacter species from sea mammals.</title>
        <authorList>
            <person name="Gilbert M.J."/>
            <person name="Byrne B.A."/>
            <person name="Zomer A.L."/>
            <person name="Wagenaar J.A."/>
        </authorList>
    </citation>
    <scope>NUCLEOTIDE SEQUENCE [LARGE SCALE GENOMIC DNA]</scope>
    <source>
        <strain evidence="1 2">1105248</strain>
    </source>
</reference>